<dbReference type="SMART" id="SM00507">
    <property type="entry name" value="HNHc"/>
    <property type="match status" value="1"/>
</dbReference>
<dbReference type="InterPro" id="IPR003615">
    <property type="entry name" value="HNH_nuc"/>
</dbReference>
<accession>A0A6M7X2E1</accession>
<gene>
    <name evidence="2" type="ORF">EB235_32615</name>
</gene>
<dbReference type="AlphaFoldDB" id="A0A6M7X2E1"/>
<reference evidence="2 3" key="1">
    <citation type="submission" date="2018-10" db="EMBL/GenBank/DDBJ databases">
        <authorList>
            <person name="Perry B.J."/>
            <person name="Sullivan J.T."/>
            <person name="Murphy R.J.T."/>
            <person name="Ramsay J.P."/>
            <person name="Ronson C.W."/>
        </authorList>
    </citation>
    <scope>NUCLEOTIDE SEQUENCE [LARGE SCALE GENOMIC DNA]</scope>
    <source>
        <strain evidence="2 3">R88b</strain>
    </source>
</reference>
<name>A0A6M7X2E1_RHILI</name>
<feature type="domain" description="HNH nuclease" evidence="1">
    <location>
        <begin position="89"/>
        <end position="142"/>
    </location>
</feature>
<protein>
    <submittedName>
        <fullName evidence="2">HNH endonuclease</fullName>
    </submittedName>
</protein>
<evidence type="ECO:0000313" key="3">
    <source>
        <dbReference type="Proteomes" id="UP000503017"/>
    </source>
</evidence>
<dbReference type="GeneID" id="66686122"/>
<keyword evidence="2" id="KW-0255">Endonuclease</keyword>
<dbReference type="CDD" id="cd00085">
    <property type="entry name" value="HNHc"/>
    <property type="match status" value="1"/>
</dbReference>
<dbReference type="Proteomes" id="UP000503017">
    <property type="component" value="Chromosome"/>
</dbReference>
<keyword evidence="2" id="KW-0378">Hydrolase</keyword>
<sequence length="281" mass="30908">MWKLPKPELTAEDVFITAISRVADVGLKGRLESVTATIIQASIDFDEAASNNEIHTIEPSPNVDGVVTIKEMSGVYAGRMVARGSPGRTIYDELLAAPKYGRCPLCGQHIVSTLDHYLPKTRYPALAVAPWNLVPACHDCNKAKSDTRPLTADEEAFHPYYDDIDGDLWLVAQVVESAPAALRFLVSPSPGWSDTLTARVLRQFQMLKLARLYAAKGAQELTDLHNLLRTHLANGGPDEVRLLLQQFADSCRAANMNAWRTATYQALANSDWYCQGGFAHV</sequence>
<keyword evidence="2" id="KW-0540">Nuclease</keyword>
<evidence type="ECO:0000259" key="1">
    <source>
        <dbReference type="SMART" id="SM00507"/>
    </source>
</evidence>
<dbReference type="GO" id="GO:0004519">
    <property type="term" value="F:endonuclease activity"/>
    <property type="evidence" value="ECO:0007669"/>
    <property type="project" value="UniProtKB-KW"/>
</dbReference>
<evidence type="ECO:0000313" key="2">
    <source>
        <dbReference type="EMBL" id="QKD05641.1"/>
    </source>
</evidence>
<dbReference type="EMBL" id="CP033367">
    <property type="protein sequence ID" value="QKD05641.1"/>
    <property type="molecule type" value="Genomic_DNA"/>
</dbReference>
<dbReference type="RefSeq" id="WP_027033401.1">
    <property type="nucleotide sequence ID" value="NZ_CP033367.1"/>
</dbReference>
<proteinExistence type="predicted"/>
<dbReference type="Gene3D" id="1.10.30.50">
    <property type="match status" value="1"/>
</dbReference>
<organism evidence="2 3">
    <name type="scientific">Mesorhizobium loti R88b</name>
    <dbReference type="NCBI Taxonomy" id="935548"/>
    <lineage>
        <taxon>Bacteria</taxon>
        <taxon>Pseudomonadati</taxon>
        <taxon>Pseudomonadota</taxon>
        <taxon>Alphaproteobacteria</taxon>
        <taxon>Hyphomicrobiales</taxon>
        <taxon>Phyllobacteriaceae</taxon>
        <taxon>Mesorhizobium</taxon>
    </lineage>
</organism>